<dbReference type="KEGG" id="dmm:dnm_073280"/>
<dbReference type="Pfam" id="PF13495">
    <property type="entry name" value="Phage_int_SAM_4"/>
    <property type="match status" value="1"/>
</dbReference>
<evidence type="ECO:0000313" key="3">
    <source>
        <dbReference type="EMBL" id="QTA91264.1"/>
    </source>
</evidence>
<keyword evidence="1" id="KW-0238">DNA-binding</keyword>
<evidence type="ECO:0000256" key="1">
    <source>
        <dbReference type="ARBA" id="ARBA00023125"/>
    </source>
</evidence>
<protein>
    <submittedName>
        <fullName evidence="3">Integrase/recombinase domain-containing protein</fullName>
    </submittedName>
</protein>
<feature type="domain" description="Integrase SAM-like N-terminal" evidence="2">
    <location>
        <begin position="1"/>
        <end position="36"/>
    </location>
</feature>
<dbReference type="Gene3D" id="1.10.150.130">
    <property type="match status" value="1"/>
</dbReference>
<gene>
    <name evidence="3" type="ORF">dnm_073280</name>
</gene>
<dbReference type="GO" id="GO:0015074">
    <property type="term" value="P:DNA integration"/>
    <property type="evidence" value="ECO:0007669"/>
    <property type="project" value="InterPro"/>
</dbReference>
<dbReference type="Proteomes" id="UP000663722">
    <property type="component" value="Chromosome"/>
</dbReference>
<accession>A0A975BT10</accession>
<evidence type="ECO:0000259" key="2">
    <source>
        <dbReference type="Pfam" id="PF13495"/>
    </source>
</evidence>
<reference evidence="3" key="1">
    <citation type="journal article" date="2021" name="Microb. Physiol.">
        <title>Proteogenomic Insights into the Physiology of Marine, Sulfate-Reducing, Filamentous Desulfonema limicola and Desulfonema magnum.</title>
        <authorList>
            <person name="Schnaars V."/>
            <person name="Wohlbrand L."/>
            <person name="Scheve S."/>
            <person name="Hinrichs C."/>
            <person name="Reinhardt R."/>
            <person name="Rabus R."/>
        </authorList>
    </citation>
    <scope>NUCLEOTIDE SEQUENCE</scope>
    <source>
        <strain evidence="3">4be13</strain>
    </source>
</reference>
<dbReference type="InterPro" id="IPR010998">
    <property type="entry name" value="Integrase_recombinase_N"/>
</dbReference>
<dbReference type="AlphaFoldDB" id="A0A975BT10"/>
<proteinExistence type="predicted"/>
<sequence>MRKKHYSVHTENAYVDWIRRFIIYHGKRHPSENSEDKFGETKFGGDKTYLFALNFISSFSLSGNKYCLPRILFFQKR</sequence>
<name>A0A975BT10_9BACT</name>
<keyword evidence="4" id="KW-1185">Reference proteome</keyword>
<organism evidence="3 4">
    <name type="scientific">Desulfonema magnum</name>
    <dbReference type="NCBI Taxonomy" id="45655"/>
    <lineage>
        <taxon>Bacteria</taxon>
        <taxon>Pseudomonadati</taxon>
        <taxon>Thermodesulfobacteriota</taxon>
        <taxon>Desulfobacteria</taxon>
        <taxon>Desulfobacterales</taxon>
        <taxon>Desulfococcaceae</taxon>
        <taxon>Desulfonema</taxon>
    </lineage>
</organism>
<dbReference type="InterPro" id="IPR004107">
    <property type="entry name" value="Integrase_SAM-like_N"/>
</dbReference>
<dbReference type="GO" id="GO:0003677">
    <property type="term" value="F:DNA binding"/>
    <property type="evidence" value="ECO:0007669"/>
    <property type="project" value="UniProtKB-KW"/>
</dbReference>
<evidence type="ECO:0000313" key="4">
    <source>
        <dbReference type="Proteomes" id="UP000663722"/>
    </source>
</evidence>
<dbReference type="EMBL" id="CP061800">
    <property type="protein sequence ID" value="QTA91264.1"/>
    <property type="molecule type" value="Genomic_DNA"/>
</dbReference>